<organism evidence="2 3">
    <name type="scientific">Pelobium manganitolerans</name>
    <dbReference type="NCBI Taxonomy" id="1842495"/>
    <lineage>
        <taxon>Bacteria</taxon>
        <taxon>Pseudomonadati</taxon>
        <taxon>Bacteroidota</taxon>
        <taxon>Sphingobacteriia</taxon>
        <taxon>Sphingobacteriales</taxon>
        <taxon>Sphingobacteriaceae</taxon>
        <taxon>Pelobium</taxon>
    </lineage>
</organism>
<evidence type="ECO:0000313" key="3">
    <source>
        <dbReference type="Proteomes" id="UP000283433"/>
    </source>
</evidence>
<dbReference type="AlphaFoldDB" id="A0A419SC13"/>
<gene>
    <name evidence="2" type="ORF">BCY91_01735</name>
</gene>
<reference evidence="2 3" key="1">
    <citation type="submission" date="2016-07" db="EMBL/GenBank/DDBJ databases">
        <title>Genome of Pelobium manganitolerans.</title>
        <authorList>
            <person name="Wu S."/>
            <person name="Wang G."/>
        </authorList>
    </citation>
    <scope>NUCLEOTIDE SEQUENCE [LARGE SCALE GENOMIC DNA]</scope>
    <source>
        <strain evidence="2 3">YS-25</strain>
    </source>
</reference>
<name>A0A419SC13_9SPHI</name>
<dbReference type="Pfam" id="PF09413">
    <property type="entry name" value="DUF2007"/>
    <property type="match status" value="1"/>
</dbReference>
<protein>
    <recommendedName>
        <fullName evidence="1">DUF2007 domain-containing protein</fullName>
    </recommendedName>
</protein>
<comment type="caution">
    <text evidence="2">The sequence shown here is derived from an EMBL/GenBank/DDBJ whole genome shotgun (WGS) entry which is preliminary data.</text>
</comment>
<feature type="domain" description="DUF2007" evidence="1">
    <location>
        <begin position="5"/>
        <end position="64"/>
    </location>
</feature>
<dbReference type="RefSeq" id="WP_120180280.1">
    <property type="nucleotide sequence ID" value="NZ_CBINCU010000001.1"/>
</dbReference>
<sequence>MNSNWVKIYTSHDFYKAEIVKQVLIDHEVDAVLMNKQDSAYKFGEVQVHVPESAFQHALEIILENDL</sequence>
<dbReference type="OrthoDB" id="1467917at2"/>
<dbReference type="InterPro" id="IPR018551">
    <property type="entry name" value="DUF2007"/>
</dbReference>
<proteinExistence type="predicted"/>
<dbReference type="EMBL" id="MBTA01000001">
    <property type="protein sequence ID" value="RKD20364.1"/>
    <property type="molecule type" value="Genomic_DNA"/>
</dbReference>
<evidence type="ECO:0000313" key="2">
    <source>
        <dbReference type="EMBL" id="RKD20364.1"/>
    </source>
</evidence>
<keyword evidence="3" id="KW-1185">Reference proteome</keyword>
<accession>A0A419SC13</accession>
<evidence type="ECO:0000259" key="1">
    <source>
        <dbReference type="Pfam" id="PF09413"/>
    </source>
</evidence>
<dbReference type="Proteomes" id="UP000283433">
    <property type="component" value="Unassembled WGS sequence"/>
</dbReference>